<dbReference type="InterPro" id="IPR000914">
    <property type="entry name" value="SBP_5_dom"/>
</dbReference>
<dbReference type="InterPro" id="IPR030678">
    <property type="entry name" value="Peptide/Ni-bd"/>
</dbReference>
<evidence type="ECO:0000256" key="4">
    <source>
        <dbReference type="ARBA" id="ARBA00022729"/>
    </source>
</evidence>
<feature type="chain" id="PRO_5008892175" evidence="7">
    <location>
        <begin position="20"/>
        <end position="556"/>
    </location>
</feature>
<dbReference type="CDD" id="cd08492">
    <property type="entry name" value="PBP2_NikA_DppA_OppA_like_15"/>
    <property type="match status" value="1"/>
</dbReference>
<dbReference type="Gene3D" id="3.40.190.10">
    <property type="entry name" value="Periplasmic binding protein-like II"/>
    <property type="match status" value="1"/>
</dbReference>
<dbReference type="GO" id="GO:0015031">
    <property type="term" value="P:protein transport"/>
    <property type="evidence" value="ECO:0007669"/>
    <property type="project" value="UniProtKB-KW"/>
</dbReference>
<dbReference type="PANTHER" id="PTHR30290">
    <property type="entry name" value="PERIPLASMIC BINDING COMPONENT OF ABC TRANSPORTER"/>
    <property type="match status" value="1"/>
</dbReference>
<dbReference type="InterPro" id="IPR039424">
    <property type="entry name" value="SBP_5"/>
</dbReference>
<comment type="subcellular location">
    <subcellularLocation>
        <location evidence="1">Cell envelope</location>
    </subcellularLocation>
</comment>
<dbReference type="OrthoDB" id="9801912at2"/>
<dbReference type="RefSeq" id="WP_065834105.1">
    <property type="nucleotide sequence ID" value="NZ_LGSI01000050.1"/>
</dbReference>
<keyword evidence="6" id="KW-0653">Protein transport</keyword>
<evidence type="ECO:0000256" key="1">
    <source>
        <dbReference type="ARBA" id="ARBA00004196"/>
    </source>
</evidence>
<gene>
    <name evidence="9" type="ORF">AFK24_15855</name>
</gene>
<dbReference type="EMBL" id="LGSI01000050">
    <property type="protein sequence ID" value="OCR23818.1"/>
    <property type="molecule type" value="Genomic_DNA"/>
</dbReference>
<dbReference type="Gene3D" id="3.10.105.10">
    <property type="entry name" value="Dipeptide-binding Protein, Domain 3"/>
    <property type="match status" value="1"/>
</dbReference>
<dbReference type="PATRIC" id="fig|317.243.peg.4952"/>
<dbReference type="GO" id="GO:0043190">
    <property type="term" value="C:ATP-binding cassette (ABC) transporter complex"/>
    <property type="evidence" value="ECO:0007669"/>
    <property type="project" value="InterPro"/>
</dbReference>
<dbReference type="AlphaFoldDB" id="A0A1C7Z5R2"/>
<dbReference type="Pfam" id="PF00496">
    <property type="entry name" value="SBP_bac_5"/>
    <property type="match status" value="1"/>
</dbReference>
<organism evidence="9 10">
    <name type="scientific">Pseudomonas syringae</name>
    <dbReference type="NCBI Taxonomy" id="317"/>
    <lineage>
        <taxon>Bacteria</taxon>
        <taxon>Pseudomonadati</taxon>
        <taxon>Pseudomonadota</taxon>
        <taxon>Gammaproteobacteria</taxon>
        <taxon>Pseudomonadales</taxon>
        <taxon>Pseudomonadaceae</taxon>
        <taxon>Pseudomonas</taxon>
    </lineage>
</organism>
<proteinExistence type="inferred from homology"/>
<keyword evidence="5" id="KW-0571">Peptide transport</keyword>
<dbReference type="PANTHER" id="PTHR30290:SF10">
    <property type="entry name" value="PERIPLASMIC OLIGOPEPTIDE-BINDING PROTEIN-RELATED"/>
    <property type="match status" value="1"/>
</dbReference>
<evidence type="ECO:0000313" key="9">
    <source>
        <dbReference type="EMBL" id="OCR23818.1"/>
    </source>
</evidence>
<evidence type="ECO:0000259" key="8">
    <source>
        <dbReference type="Pfam" id="PF00496"/>
    </source>
</evidence>
<feature type="signal peptide" evidence="7">
    <location>
        <begin position="1"/>
        <end position="19"/>
    </location>
</feature>
<keyword evidence="4 7" id="KW-0732">Signal</keyword>
<dbReference type="SUPFAM" id="SSF53850">
    <property type="entry name" value="Periplasmic binding protein-like II"/>
    <property type="match status" value="1"/>
</dbReference>
<comment type="similarity">
    <text evidence="2">Belongs to the bacterial solute-binding protein 5 family.</text>
</comment>
<evidence type="ECO:0000313" key="10">
    <source>
        <dbReference type="Proteomes" id="UP000093104"/>
    </source>
</evidence>
<comment type="caution">
    <text evidence="9">The sequence shown here is derived from an EMBL/GenBank/DDBJ whole genome shotgun (WGS) entry which is preliminary data.</text>
</comment>
<protein>
    <submittedName>
        <fullName evidence="9">ABC transporter substrate-binding protein</fullName>
    </submittedName>
</protein>
<feature type="domain" description="Solute-binding protein family 5" evidence="8">
    <location>
        <begin position="93"/>
        <end position="451"/>
    </location>
</feature>
<dbReference type="PROSITE" id="PS51257">
    <property type="entry name" value="PROKAR_LIPOPROTEIN"/>
    <property type="match status" value="1"/>
</dbReference>
<dbReference type="GO" id="GO:0030288">
    <property type="term" value="C:outer membrane-bounded periplasmic space"/>
    <property type="evidence" value="ECO:0007669"/>
    <property type="project" value="UniProtKB-ARBA"/>
</dbReference>
<evidence type="ECO:0000256" key="5">
    <source>
        <dbReference type="ARBA" id="ARBA00022856"/>
    </source>
</evidence>
<name>A0A1C7Z5R2_PSESX</name>
<dbReference type="Proteomes" id="UP000093104">
    <property type="component" value="Unassembled WGS sequence"/>
</dbReference>
<sequence>MKTLPYSLAFTLVASTLLAGCDNPKALTQSAETKATATKTVDASKPVAGGEVSWGITTEPVCFDPHRSGQQNSFIVIRNYVDSLIGKQADGSFAPWLAKSWSVSPDGLNYTFVLRDDVTFTDGTPFDAAAVKANLDYTKDPKNTALAAAFLEYYDRTEVVSPHEVKIVLARPDSAMLESLSSVKLGFLSPKTLTSGADLCAGGPGLVGTGPFIFQSYQRGQSARFVKNANYKWGPGYARNKGAPYLDAVTYRFIPEYAVRAGALSSGQVDLIEGVQPSDIPLFKDAEGFQYLVGPSAETSFTLNINYTHGVGTDVRVRQALRDGFDVDAVVKSLYLGTVPRAWSNIGPDNPAYNKALVGTWGNNIAKANALLDEAGWTSRDDQGYRTKDGQRLRIEVGFPQPYVRDNRDLLIQSIQAAVKKNIGFDLDLRITTGGDWAKTRADGSWHIYPNTLNPSDSALSLRDVLGSTGFYSGVREKTDPIIVGLIDKARATSDLAARQPILDSIQQRAVDQAYIVPLFAPSYQIAAKSSLHDLSFEAQLDSPSNLYDAWLSPSK</sequence>
<keyword evidence="3" id="KW-0813">Transport</keyword>
<dbReference type="PIRSF" id="PIRSF002741">
    <property type="entry name" value="MppA"/>
    <property type="match status" value="1"/>
</dbReference>
<evidence type="ECO:0000256" key="2">
    <source>
        <dbReference type="ARBA" id="ARBA00005695"/>
    </source>
</evidence>
<dbReference type="GO" id="GO:0015833">
    <property type="term" value="P:peptide transport"/>
    <property type="evidence" value="ECO:0007669"/>
    <property type="project" value="UniProtKB-KW"/>
</dbReference>
<evidence type="ECO:0000256" key="7">
    <source>
        <dbReference type="SAM" id="SignalP"/>
    </source>
</evidence>
<evidence type="ECO:0000256" key="6">
    <source>
        <dbReference type="ARBA" id="ARBA00022927"/>
    </source>
</evidence>
<dbReference type="GO" id="GO:1904680">
    <property type="term" value="F:peptide transmembrane transporter activity"/>
    <property type="evidence" value="ECO:0007669"/>
    <property type="project" value="TreeGrafter"/>
</dbReference>
<accession>A0A1C7Z5R2</accession>
<reference evidence="9 10" key="1">
    <citation type="submission" date="2015-07" db="EMBL/GenBank/DDBJ databases">
        <title>Draft genome sequence of a diazotrophic, plant growth-promoting rhizobacterium of the Pseudomonas syringae complex.</title>
        <authorList>
            <person name="Patten C.L."/>
            <person name="Jeong H."/>
        </authorList>
    </citation>
    <scope>NUCLEOTIDE SEQUENCE [LARGE SCALE GENOMIC DNA]</scope>
    <source>
        <strain evidence="9 10">GR12-2</strain>
    </source>
</reference>
<evidence type="ECO:0000256" key="3">
    <source>
        <dbReference type="ARBA" id="ARBA00022448"/>
    </source>
</evidence>